<comment type="caution">
    <text evidence="1">The sequence shown here is derived from an EMBL/GenBank/DDBJ whole genome shotgun (WGS) entry which is preliminary data.</text>
</comment>
<organism evidence="1 2">
    <name type="scientific">Gelidibacter maritimus</name>
    <dbReference type="NCBI Taxonomy" id="2761487"/>
    <lineage>
        <taxon>Bacteria</taxon>
        <taxon>Pseudomonadati</taxon>
        <taxon>Bacteroidota</taxon>
        <taxon>Flavobacteriia</taxon>
        <taxon>Flavobacteriales</taxon>
        <taxon>Flavobacteriaceae</taxon>
        <taxon>Gelidibacter</taxon>
    </lineage>
</organism>
<dbReference type="AlphaFoldDB" id="A0A7W2R287"/>
<gene>
    <name evidence="1" type="ORF">H3Z82_02180</name>
</gene>
<name>A0A7W2R287_9FLAO</name>
<evidence type="ECO:0000313" key="2">
    <source>
        <dbReference type="Proteomes" id="UP000541857"/>
    </source>
</evidence>
<evidence type="ECO:0000313" key="1">
    <source>
        <dbReference type="EMBL" id="MBA6151527.1"/>
    </source>
</evidence>
<protein>
    <submittedName>
        <fullName evidence="1">Uncharacterized protein</fullName>
    </submittedName>
</protein>
<dbReference type="RefSeq" id="WP_182202229.1">
    <property type="nucleotide sequence ID" value="NZ_JACGLT010000001.1"/>
</dbReference>
<proteinExistence type="predicted"/>
<dbReference type="Proteomes" id="UP000541857">
    <property type="component" value="Unassembled WGS sequence"/>
</dbReference>
<sequence>MPDDIVALLVRFLEQNKGTLSNRAKEKEFKRLSTPEIADVEENYKLFLQIDLIANYRLVLAIHFMDCNHELKWFS</sequence>
<reference evidence="1 2" key="1">
    <citation type="submission" date="2020-07" db="EMBL/GenBank/DDBJ databases">
        <title>Bacterium isolated from marine sediment.</title>
        <authorList>
            <person name="Shang D."/>
        </authorList>
    </citation>
    <scope>NUCLEOTIDE SEQUENCE [LARGE SCALE GENOMIC DNA]</scope>
    <source>
        <strain evidence="1 2">F6074</strain>
    </source>
</reference>
<accession>A0A7W2R287</accession>
<keyword evidence="2" id="KW-1185">Reference proteome</keyword>
<dbReference type="EMBL" id="JACGLT010000001">
    <property type="protein sequence ID" value="MBA6151527.1"/>
    <property type="molecule type" value="Genomic_DNA"/>
</dbReference>